<evidence type="ECO:0000313" key="2">
    <source>
        <dbReference type="EMBL" id="RAK96742.1"/>
    </source>
</evidence>
<dbReference type="GO" id="GO:0009277">
    <property type="term" value="C:fungal-type cell wall"/>
    <property type="evidence" value="ECO:0007669"/>
    <property type="project" value="TreeGrafter"/>
</dbReference>
<dbReference type="Pfam" id="PF00328">
    <property type="entry name" value="His_Phos_2"/>
    <property type="match status" value="1"/>
</dbReference>
<protein>
    <submittedName>
        <fullName evidence="2">Phosphoglycerate mutase-like protein</fullName>
    </submittedName>
</protein>
<dbReference type="PANTHER" id="PTHR20963">
    <property type="entry name" value="MULTIPLE INOSITOL POLYPHOSPHATE PHOSPHATASE-RELATED"/>
    <property type="match status" value="1"/>
</dbReference>
<dbReference type="VEuPathDB" id="FungiDB:BO80DRAFT_449054"/>
<dbReference type="PANTHER" id="PTHR20963:SF18">
    <property type="entry name" value="ACID PHOSPHATASE PHO11-RELATED"/>
    <property type="match status" value="1"/>
</dbReference>
<dbReference type="Proteomes" id="UP000249402">
    <property type="component" value="Unassembled WGS sequence"/>
</dbReference>
<dbReference type="Gene3D" id="3.40.50.1240">
    <property type="entry name" value="Phosphoglycerate mutase-like"/>
    <property type="match status" value="1"/>
</dbReference>
<dbReference type="EMBL" id="KZ824471">
    <property type="protein sequence ID" value="RAK96742.1"/>
    <property type="molecule type" value="Genomic_DNA"/>
</dbReference>
<dbReference type="InterPro" id="IPR029033">
    <property type="entry name" value="His_PPase_superfam"/>
</dbReference>
<sequence>MATGHIALLNRILKAGVPLNGSLSFLNDWTYFTSNPQQDFDQLTTTGPHAGTVGAFGAGMRVSTSYGHLIPDDTKTRFWASDSERVIETARYFALKLFGPEWEKAGKATLEIIPESFDRRADTLTPGDTCLKYIRR</sequence>
<name>A0A395GN16_9EURO</name>
<dbReference type="GO" id="GO:0003993">
    <property type="term" value="F:acid phosphatase activity"/>
    <property type="evidence" value="ECO:0007669"/>
    <property type="project" value="TreeGrafter"/>
</dbReference>
<reference evidence="2 3" key="1">
    <citation type="submission" date="2018-02" db="EMBL/GenBank/DDBJ databases">
        <title>The genomes of Aspergillus section Nigri reveals drivers in fungal speciation.</title>
        <authorList>
            <consortium name="DOE Joint Genome Institute"/>
            <person name="Vesth T.C."/>
            <person name="Nybo J."/>
            <person name="Theobald S."/>
            <person name="Brandl J."/>
            <person name="Frisvad J.C."/>
            <person name="Nielsen K.F."/>
            <person name="Lyhne E.K."/>
            <person name="Kogle M.E."/>
            <person name="Kuo A."/>
            <person name="Riley R."/>
            <person name="Clum A."/>
            <person name="Nolan M."/>
            <person name="Lipzen A."/>
            <person name="Salamov A."/>
            <person name="Henrissat B."/>
            <person name="Wiebenga A."/>
            <person name="De vries R.P."/>
            <person name="Grigoriev I.V."/>
            <person name="Mortensen U.H."/>
            <person name="Andersen M.R."/>
            <person name="Baker S.E."/>
        </authorList>
    </citation>
    <scope>NUCLEOTIDE SEQUENCE [LARGE SCALE GENOMIC DNA]</scope>
    <source>
        <strain evidence="2 3">CBS 121593</strain>
    </source>
</reference>
<keyword evidence="1" id="KW-0378">Hydrolase</keyword>
<dbReference type="InterPro" id="IPR000560">
    <property type="entry name" value="His_Pase_clade-2"/>
</dbReference>
<dbReference type="SUPFAM" id="SSF53254">
    <property type="entry name" value="Phosphoglycerate mutase-like"/>
    <property type="match status" value="1"/>
</dbReference>
<accession>A0A395GN16</accession>
<dbReference type="STRING" id="1448316.A0A395GN16"/>
<dbReference type="RefSeq" id="XP_025571070.1">
    <property type="nucleotide sequence ID" value="XM_025721719.1"/>
</dbReference>
<organism evidence="2 3">
    <name type="scientific">Aspergillus ibericus CBS 121593</name>
    <dbReference type="NCBI Taxonomy" id="1448316"/>
    <lineage>
        <taxon>Eukaryota</taxon>
        <taxon>Fungi</taxon>
        <taxon>Dikarya</taxon>
        <taxon>Ascomycota</taxon>
        <taxon>Pezizomycotina</taxon>
        <taxon>Eurotiomycetes</taxon>
        <taxon>Eurotiomycetidae</taxon>
        <taxon>Eurotiales</taxon>
        <taxon>Aspergillaceae</taxon>
        <taxon>Aspergillus</taxon>
        <taxon>Aspergillus subgen. Circumdati</taxon>
    </lineage>
</organism>
<dbReference type="GeneID" id="37226584"/>
<evidence type="ECO:0000313" key="3">
    <source>
        <dbReference type="Proteomes" id="UP000249402"/>
    </source>
</evidence>
<dbReference type="AlphaFoldDB" id="A0A395GN16"/>
<gene>
    <name evidence="2" type="ORF">BO80DRAFT_449054</name>
</gene>
<evidence type="ECO:0000256" key="1">
    <source>
        <dbReference type="ARBA" id="ARBA00022801"/>
    </source>
</evidence>
<dbReference type="OrthoDB" id="6509975at2759"/>
<keyword evidence="3" id="KW-1185">Reference proteome</keyword>
<proteinExistence type="predicted"/>